<reference evidence="2 3" key="1">
    <citation type="submission" date="2016-11" db="EMBL/GenBank/DDBJ databases">
        <title>The macronuclear genome of Stentor coeruleus: a giant cell with tiny introns.</title>
        <authorList>
            <person name="Slabodnick M."/>
            <person name="Ruby J.G."/>
            <person name="Reiff S.B."/>
            <person name="Swart E.C."/>
            <person name="Gosai S."/>
            <person name="Prabakaran S."/>
            <person name="Witkowska E."/>
            <person name="Larue G.E."/>
            <person name="Fisher S."/>
            <person name="Freeman R.M."/>
            <person name="Gunawardena J."/>
            <person name="Chu W."/>
            <person name="Stover N.A."/>
            <person name="Gregory B.D."/>
            <person name="Nowacki M."/>
            <person name="Derisi J."/>
            <person name="Roy S.W."/>
            <person name="Marshall W.F."/>
            <person name="Sood P."/>
        </authorList>
    </citation>
    <scope>NUCLEOTIDE SEQUENCE [LARGE SCALE GENOMIC DNA]</scope>
    <source>
        <strain evidence="2">WM001</strain>
    </source>
</reference>
<proteinExistence type="predicted"/>
<feature type="coiled-coil region" evidence="1">
    <location>
        <begin position="315"/>
        <end position="381"/>
    </location>
</feature>
<accession>A0A1R2CTK4</accession>
<comment type="caution">
    <text evidence="2">The sequence shown here is derived from an EMBL/GenBank/DDBJ whole genome shotgun (WGS) entry which is preliminary data.</text>
</comment>
<evidence type="ECO:0000313" key="2">
    <source>
        <dbReference type="EMBL" id="OMJ92315.1"/>
    </source>
</evidence>
<name>A0A1R2CTK4_9CILI</name>
<evidence type="ECO:0000256" key="1">
    <source>
        <dbReference type="SAM" id="Coils"/>
    </source>
</evidence>
<protein>
    <submittedName>
        <fullName evidence="2">Uncharacterized protein</fullName>
    </submittedName>
</protein>
<dbReference type="EMBL" id="MPUH01000064">
    <property type="protein sequence ID" value="OMJ92315.1"/>
    <property type="molecule type" value="Genomic_DNA"/>
</dbReference>
<keyword evidence="1" id="KW-0175">Coiled coil</keyword>
<organism evidence="2 3">
    <name type="scientific">Stentor coeruleus</name>
    <dbReference type="NCBI Taxonomy" id="5963"/>
    <lineage>
        <taxon>Eukaryota</taxon>
        <taxon>Sar</taxon>
        <taxon>Alveolata</taxon>
        <taxon>Ciliophora</taxon>
        <taxon>Postciliodesmatophora</taxon>
        <taxon>Heterotrichea</taxon>
        <taxon>Heterotrichida</taxon>
        <taxon>Stentoridae</taxon>
        <taxon>Stentor</taxon>
    </lineage>
</organism>
<feature type="coiled-coil region" evidence="1">
    <location>
        <begin position="163"/>
        <end position="269"/>
    </location>
</feature>
<dbReference type="Proteomes" id="UP000187209">
    <property type="component" value="Unassembled WGS sequence"/>
</dbReference>
<feature type="coiled-coil region" evidence="1">
    <location>
        <begin position="454"/>
        <end position="488"/>
    </location>
</feature>
<dbReference type="AlphaFoldDB" id="A0A1R2CTK4"/>
<keyword evidence="3" id="KW-1185">Reference proteome</keyword>
<gene>
    <name evidence="2" type="ORF">SteCoe_4978</name>
</gene>
<evidence type="ECO:0000313" key="3">
    <source>
        <dbReference type="Proteomes" id="UP000187209"/>
    </source>
</evidence>
<sequence length="624" mass="74197">MEKPLKLRKQSYKELLFLLKIAEEMLFSYHVPIGLASKYERLRNETFTKLRIKNTPISITQMLHEENSQDIEKQKTHQNSKNYSQHIYILEIFATIQKIMNLIESYKEELEFKVVTIKNIYNNLADLNNTQEKLESISKDFPKPQDHEELNLECTDTDYEGMLENIKFKIEQKVEDLQTIKQNLCQNEDKVFDLLKSFQQKIENLENASYKKYMDQQQVFKTTEKKYENKIKELNCEINTIKQDNINEKIIADKKISELHNEISQLEQKIQVKHEPLQELQNKISENIGLKEKILSLELFASKTDKNYRENCDLLVAAQEKIIRLTQQKEKIEVKLAAAENAYQEIEKTLENERELYGNFHKNTQKKLIEQEISLKEVQNDYIQSLNQSHQKKISAMTFEFHEEAIKHQQEIETLHQEINQMTVSHEKIVKALQFELLKAKDFSENQCIAIKSSEKINEDLEETQKIIKQLEESLNRSQNTLKSLQNLLIPIHETYSSSQKDWIEEIYIEKFNKNSFEGIELLISAEFTVFFLKKNIRDKQWLVDKLEEMHLSQRLNKTTSVEEFLSPNNLKDKNLLGQIWHDIKNTTETLRNFEKSRENLMLHFSEYKNFGSELKRQWSLKRV</sequence>